<dbReference type="AlphaFoldDB" id="A0A167X4J5"/>
<evidence type="ECO:0000313" key="3">
    <source>
        <dbReference type="Proteomes" id="UP000076532"/>
    </source>
</evidence>
<feature type="region of interest" description="Disordered" evidence="1">
    <location>
        <begin position="39"/>
        <end position="60"/>
    </location>
</feature>
<gene>
    <name evidence="2" type="ORF">FIBSPDRAFT_302215</name>
</gene>
<reference evidence="2 3" key="1">
    <citation type="journal article" date="2016" name="Mol. Biol. Evol.">
        <title>Comparative Genomics of Early-Diverging Mushroom-Forming Fungi Provides Insights into the Origins of Lignocellulose Decay Capabilities.</title>
        <authorList>
            <person name="Nagy L.G."/>
            <person name="Riley R."/>
            <person name="Tritt A."/>
            <person name="Adam C."/>
            <person name="Daum C."/>
            <person name="Floudas D."/>
            <person name="Sun H."/>
            <person name="Yadav J.S."/>
            <person name="Pangilinan J."/>
            <person name="Larsson K.H."/>
            <person name="Matsuura K."/>
            <person name="Barry K."/>
            <person name="Labutti K."/>
            <person name="Kuo R."/>
            <person name="Ohm R.A."/>
            <person name="Bhattacharya S.S."/>
            <person name="Shirouzu T."/>
            <person name="Yoshinaga Y."/>
            <person name="Martin F.M."/>
            <person name="Grigoriev I.V."/>
            <person name="Hibbett D.S."/>
        </authorList>
    </citation>
    <scope>NUCLEOTIDE SEQUENCE [LARGE SCALE GENOMIC DNA]</scope>
    <source>
        <strain evidence="2 3">CBS 109695</strain>
    </source>
</reference>
<keyword evidence="3" id="KW-1185">Reference proteome</keyword>
<organism evidence="2 3">
    <name type="scientific">Athelia psychrophila</name>
    <dbReference type="NCBI Taxonomy" id="1759441"/>
    <lineage>
        <taxon>Eukaryota</taxon>
        <taxon>Fungi</taxon>
        <taxon>Dikarya</taxon>
        <taxon>Basidiomycota</taxon>
        <taxon>Agaricomycotina</taxon>
        <taxon>Agaricomycetes</taxon>
        <taxon>Agaricomycetidae</taxon>
        <taxon>Atheliales</taxon>
        <taxon>Atheliaceae</taxon>
        <taxon>Athelia</taxon>
    </lineage>
</organism>
<evidence type="ECO:0000313" key="2">
    <source>
        <dbReference type="EMBL" id="KZP06816.1"/>
    </source>
</evidence>
<proteinExistence type="predicted"/>
<evidence type="ECO:0000256" key="1">
    <source>
        <dbReference type="SAM" id="MobiDB-lite"/>
    </source>
</evidence>
<sequence>MLVSTGYLPRNGLHNSSPTLARPSSWLRSLTAWFFSLAPPSASPSSPRPPYPTSRGMTVQGMKRISSTRIRWWTMKMPRRQPSGRIDAGWGRENDSRELREGQHVSRIAASSPSCLHLLRGSRFPGCAHGSLPKPGLRVETAGNSGDSGKLRMAMARLVSLQRQTEAGNN</sequence>
<protein>
    <submittedName>
        <fullName evidence="2">Uncharacterized protein</fullName>
    </submittedName>
</protein>
<feature type="region of interest" description="Disordered" evidence="1">
    <location>
        <begin position="76"/>
        <end position="95"/>
    </location>
</feature>
<dbReference type="Proteomes" id="UP000076532">
    <property type="component" value="Unassembled WGS sequence"/>
</dbReference>
<name>A0A167X4J5_9AGAM</name>
<accession>A0A167X4J5</accession>
<dbReference type="EMBL" id="KV417772">
    <property type="protein sequence ID" value="KZP06816.1"/>
    <property type="molecule type" value="Genomic_DNA"/>
</dbReference>